<reference evidence="3 4" key="1">
    <citation type="submission" date="2024-01" db="EMBL/GenBank/DDBJ databases">
        <title>A draft genome for a cacao thread blight-causing isolate of Paramarasmius palmivorus.</title>
        <authorList>
            <person name="Baruah I.K."/>
            <person name="Bukari Y."/>
            <person name="Amoako-Attah I."/>
            <person name="Meinhardt L.W."/>
            <person name="Bailey B.A."/>
            <person name="Cohen S.P."/>
        </authorList>
    </citation>
    <scope>NUCLEOTIDE SEQUENCE [LARGE SCALE GENOMIC DNA]</scope>
    <source>
        <strain evidence="3 4">GH-12</strain>
    </source>
</reference>
<evidence type="ECO:0000256" key="2">
    <source>
        <dbReference type="SAM" id="MobiDB-lite"/>
    </source>
</evidence>
<feature type="compositionally biased region" description="Low complexity" evidence="2">
    <location>
        <begin position="650"/>
        <end position="660"/>
    </location>
</feature>
<dbReference type="EMBL" id="JAYKXP010000271">
    <property type="protein sequence ID" value="KAK7016987.1"/>
    <property type="molecule type" value="Genomic_DNA"/>
</dbReference>
<feature type="region of interest" description="Disordered" evidence="2">
    <location>
        <begin position="1274"/>
        <end position="1347"/>
    </location>
</feature>
<dbReference type="Proteomes" id="UP001383192">
    <property type="component" value="Unassembled WGS sequence"/>
</dbReference>
<accession>A0AAW0ATV7</accession>
<keyword evidence="4" id="KW-1185">Reference proteome</keyword>
<proteinExistence type="predicted"/>
<evidence type="ECO:0000256" key="1">
    <source>
        <dbReference type="SAM" id="Coils"/>
    </source>
</evidence>
<feature type="region of interest" description="Disordered" evidence="2">
    <location>
        <begin position="103"/>
        <end position="149"/>
    </location>
</feature>
<dbReference type="PANTHER" id="PTHR31912:SF34">
    <property type="entry name" value="NOTOCHORD-RELATED PROTEIN"/>
    <property type="match status" value="1"/>
</dbReference>
<feature type="compositionally biased region" description="Polar residues" evidence="2">
    <location>
        <begin position="1299"/>
        <end position="1329"/>
    </location>
</feature>
<sequence length="1483" mass="167515">MAPAWKRVQKPDLDETIWDTVWSTDRWLAFCKPCLDIEGRSPYTCEAHQKSVSHHKRVTAQQQDANASRQSHPAPGSPIQTPSPAVPFKSRFDMDATLLLHSFLKPDSPARQEPLPDDLSYSRQPSPSDDTFIFAPSSPKPHWESTSNKQGFDWDGLEVAKGFHESPVGETVSGFLESVAEIWASGPDDVHSDDEGGENPDAQPDDEEFQGTIGPPETEPVFLGPAPKRARRMDSETPNEWFPWDSRLSCTLDILMHLPRSAFSVHQMELFLWLLRANGMKEVPSQKTAKQLNANLQKMFGIQTFKYKGAFGHIYYVNSFADIIAQEMANPKVRHWLSFYPEKCTGYLREARQANRWVNEMNDDELTPMIRLGEGVGARDFFIFEPAVLRDRSVWMPHRWFIKHVGEQTKFVARCWQMVPIRSSEGRPSWRVLMNHEAEFEEDELLLSFPDIKGREAQFGLLDLTQIEDFMAPSGELKPWTLTDPSKGNRWRELANGAPVYAFLIWLYCDDTSGNASKRWNEHNSFLFTAAGLNHSQSSREFNIHFLCTSNTAPPLEMMDGIVDQIQDGQTHGIWALDCKTNEEVLLIPGVLALLGDNPMQSEFACHIGLRGKLFCRACKVRGKDSKREHADDNDDSDEESSDGDDDDAGSAASDAGSVDSDGRKRPRKKFVETLDAMRQRIADFIKPGEPRAAHETVHHLDEHFRAAQIPGATQKLRELRTKTGVKDTYQMHFVNRLLNSYKGRRSLAVKTTLLNQARTTLPKETKSPVWRIRGLNPHTDTPVEVLHVVLLGFVKYLWRDVIQNQIKKKADKMAELSARLSSANVEGLGLPSFLAGDTLTNYYGSLTGGDFRKVAQVAPYVLHGLVPDDCYETWLVLSKLIPLIWQPEITDLSKYLETLEQEIQNFLVYAAKWSVRWFNKPKFHILVHLPDHIRRFGPAILFATEAFESYNAVIRCKSTHSNRQAPSRDIAFAFAQTNRLRHAVCGGLFLDRGSVGWSEEDDAQRKNFDVVSLPQSQRVTDMQLYFRNHHRNCKDRRDQIWATAGPHALQLVEQSHDVIGSYLGLEPVKEEKLVKCTFEPAEKYRPFSKSKTGQFCPDYRELLHVETPEQDDFKVAKQVVLEEPGDKIGVGSFVIAQLSRRRSVARVAEILHHREGWDVVLVKLLDSGGASLHGMPRLISTSPPSYIPLPLNKVLCAVNVQHDCIRNKCKVQQTAVVRQERHDTELRRGRVIHLGNPDDVVLNTAQMRSAKFVQEFRIPAPILPMAATLHESSQREIEIRRKQKHTSSCIPPSPRPNTPLSRPPSSIGTPNSQSQPRSATPGTVAHSTVVQPRPVPPPLPPNRIAQSSLHSPAQLHVGVPSHQSVRIPTECRHEANTMPRPPTMNQINASQSRPVPRPAYLPMNQRPLLNSAPPAAEAMARVDNMLYGYRPHHSYQPHLYTPTFSGGEAGEEPPPPVQSHLVRGYQPRRPSTLRHPHSFENG</sequence>
<gene>
    <name evidence="3" type="ORF">VNI00_018785</name>
</gene>
<keyword evidence="1" id="KW-0175">Coiled coil</keyword>
<protein>
    <submittedName>
        <fullName evidence="3">Uncharacterized protein</fullName>
    </submittedName>
</protein>
<comment type="caution">
    <text evidence="3">The sequence shown here is derived from an EMBL/GenBank/DDBJ whole genome shotgun (WGS) entry which is preliminary data.</text>
</comment>
<feature type="compositionally biased region" description="Polar residues" evidence="2">
    <location>
        <begin position="59"/>
        <end position="71"/>
    </location>
</feature>
<feature type="region of interest" description="Disordered" evidence="2">
    <location>
        <begin position="1439"/>
        <end position="1483"/>
    </location>
</feature>
<name>A0AAW0ATV7_9AGAR</name>
<feature type="region of interest" description="Disordered" evidence="2">
    <location>
        <begin position="186"/>
        <end position="237"/>
    </location>
</feature>
<feature type="compositionally biased region" description="Acidic residues" evidence="2">
    <location>
        <begin position="632"/>
        <end position="649"/>
    </location>
</feature>
<organism evidence="3 4">
    <name type="scientific">Paramarasmius palmivorus</name>
    <dbReference type="NCBI Taxonomy" id="297713"/>
    <lineage>
        <taxon>Eukaryota</taxon>
        <taxon>Fungi</taxon>
        <taxon>Dikarya</taxon>
        <taxon>Basidiomycota</taxon>
        <taxon>Agaricomycotina</taxon>
        <taxon>Agaricomycetes</taxon>
        <taxon>Agaricomycetidae</taxon>
        <taxon>Agaricales</taxon>
        <taxon>Marasmiineae</taxon>
        <taxon>Marasmiaceae</taxon>
        <taxon>Paramarasmius</taxon>
    </lineage>
</organism>
<feature type="region of interest" description="Disordered" evidence="2">
    <location>
        <begin position="54"/>
        <end position="87"/>
    </location>
</feature>
<evidence type="ECO:0000313" key="4">
    <source>
        <dbReference type="Proteomes" id="UP001383192"/>
    </source>
</evidence>
<feature type="coiled-coil region" evidence="1">
    <location>
        <begin position="800"/>
        <end position="827"/>
    </location>
</feature>
<feature type="compositionally biased region" description="Acidic residues" evidence="2">
    <location>
        <begin position="195"/>
        <end position="209"/>
    </location>
</feature>
<dbReference type="PANTHER" id="PTHR31912">
    <property type="entry name" value="IP13529P"/>
    <property type="match status" value="1"/>
</dbReference>
<feature type="region of interest" description="Disordered" evidence="2">
    <location>
        <begin position="626"/>
        <end position="669"/>
    </location>
</feature>
<evidence type="ECO:0000313" key="3">
    <source>
        <dbReference type="EMBL" id="KAK7016987.1"/>
    </source>
</evidence>